<sequence length="137" mass="15280">MVPMHPQREKITLANAKPFIAGAIVLAIGLLAIDGQRLGGWLQAAGTQSVEGCEKIVQSTAQLSREQLAQLLVVPERDPKENVRKIVAEPYCSLPQLQVRSGVVSEREAYPMAWDPTVQLVILYENDEYAGYRFRFQ</sequence>
<evidence type="ECO:0000313" key="2">
    <source>
        <dbReference type="EMBL" id="MEP0947826.1"/>
    </source>
</evidence>
<accession>A0ABV0K4X3</accession>
<evidence type="ECO:0000313" key="3">
    <source>
        <dbReference type="Proteomes" id="UP001482513"/>
    </source>
</evidence>
<evidence type="ECO:0008006" key="4">
    <source>
        <dbReference type="Google" id="ProtNLM"/>
    </source>
</evidence>
<protein>
    <recommendedName>
        <fullName evidence="4">DUF4359 domain-containing protein</fullName>
    </recommendedName>
</protein>
<comment type="caution">
    <text evidence="2">The sequence shown here is derived from an EMBL/GenBank/DDBJ whole genome shotgun (WGS) entry which is preliminary data.</text>
</comment>
<keyword evidence="3" id="KW-1185">Reference proteome</keyword>
<proteinExistence type="predicted"/>
<evidence type="ECO:0000256" key="1">
    <source>
        <dbReference type="SAM" id="Phobius"/>
    </source>
</evidence>
<dbReference type="EMBL" id="JAMPKX010000005">
    <property type="protein sequence ID" value="MEP0947826.1"/>
    <property type="molecule type" value="Genomic_DNA"/>
</dbReference>
<gene>
    <name evidence="2" type="ORF">NC992_13160</name>
</gene>
<name>A0ABV0K4X3_9CYAN</name>
<feature type="transmembrane region" description="Helical" evidence="1">
    <location>
        <begin position="12"/>
        <end position="33"/>
    </location>
</feature>
<organism evidence="2 3">
    <name type="scientific">Leptolyngbya subtilissima DQ-A4</name>
    <dbReference type="NCBI Taxonomy" id="2933933"/>
    <lineage>
        <taxon>Bacteria</taxon>
        <taxon>Bacillati</taxon>
        <taxon>Cyanobacteriota</taxon>
        <taxon>Cyanophyceae</taxon>
        <taxon>Leptolyngbyales</taxon>
        <taxon>Leptolyngbyaceae</taxon>
        <taxon>Leptolyngbya group</taxon>
        <taxon>Leptolyngbya</taxon>
    </lineage>
</organism>
<dbReference type="Proteomes" id="UP001482513">
    <property type="component" value="Unassembled WGS sequence"/>
</dbReference>
<keyword evidence="1" id="KW-1133">Transmembrane helix</keyword>
<keyword evidence="1" id="KW-0472">Membrane</keyword>
<reference evidence="2 3" key="1">
    <citation type="submission" date="2022-04" db="EMBL/GenBank/DDBJ databases">
        <title>Positive selection, recombination, and allopatry shape intraspecific diversity of widespread and dominant cyanobacteria.</title>
        <authorList>
            <person name="Wei J."/>
            <person name="Shu W."/>
            <person name="Hu C."/>
        </authorList>
    </citation>
    <scope>NUCLEOTIDE SEQUENCE [LARGE SCALE GENOMIC DNA]</scope>
    <source>
        <strain evidence="2 3">DQ-A4</strain>
    </source>
</reference>
<keyword evidence="1" id="KW-0812">Transmembrane</keyword>